<keyword evidence="3" id="KW-1185">Reference proteome</keyword>
<dbReference type="GeneID" id="38133718"/>
<proteinExistence type="predicted"/>
<dbReference type="EMBL" id="KZ852039">
    <property type="protein sequence ID" value="RDH35718.1"/>
    <property type="molecule type" value="Genomic_DNA"/>
</dbReference>
<reference evidence="2 3" key="1">
    <citation type="submission" date="2018-07" db="EMBL/GenBank/DDBJ databases">
        <title>The genomes of Aspergillus section Nigri reveals drivers in fungal speciation.</title>
        <authorList>
            <consortium name="DOE Joint Genome Institute"/>
            <person name="Vesth T.C."/>
            <person name="Nybo J."/>
            <person name="Theobald S."/>
            <person name="Brandl J."/>
            <person name="Frisvad J.C."/>
            <person name="Nielsen K.F."/>
            <person name="Lyhne E.K."/>
            <person name="Kogle M.E."/>
            <person name="Kuo A."/>
            <person name="Riley R."/>
            <person name="Clum A."/>
            <person name="Nolan M."/>
            <person name="Lipzen A."/>
            <person name="Salamov A."/>
            <person name="Henrissat B."/>
            <person name="Wiebenga A."/>
            <person name="De vries R.P."/>
            <person name="Grigoriev I.V."/>
            <person name="Mortensen U.H."/>
            <person name="Andersen M.R."/>
            <person name="Baker S.E."/>
        </authorList>
    </citation>
    <scope>NUCLEOTIDE SEQUENCE [LARGE SCALE GENOMIC DNA]</scope>
    <source>
        <strain evidence="2 3">CBS 139.54b</strain>
    </source>
</reference>
<protein>
    <submittedName>
        <fullName evidence="2">Uncharacterized protein</fullName>
    </submittedName>
</protein>
<feature type="region of interest" description="Disordered" evidence="1">
    <location>
        <begin position="21"/>
        <end position="54"/>
    </location>
</feature>
<feature type="compositionally biased region" description="Polar residues" evidence="1">
    <location>
        <begin position="23"/>
        <end position="36"/>
    </location>
</feature>
<accession>A0A3F3Q975</accession>
<name>A0A3F3Q975_9EURO</name>
<evidence type="ECO:0000313" key="3">
    <source>
        <dbReference type="Proteomes" id="UP000253729"/>
    </source>
</evidence>
<sequence>MHSVFLKPTTDLLISLSIGPALNTLQTRPHSNTNPSEPRETNKQKMIALEQDFS</sequence>
<gene>
    <name evidence="2" type="ORF">BDQ94DRAFT_139098</name>
</gene>
<evidence type="ECO:0000313" key="2">
    <source>
        <dbReference type="EMBL" id="RDH35718.1"/>
    </source>
</evidence>
<organism evidence="2 3">
    <name type="scientific">Aspergillus welwitschiae</name>
    <dbReference type="NCBI Taxonomy" id="1341132"/>
    <lineage>
        <taxon>Eukaryota</taxon>
        <taxon>Fungi</taxon>
        <taxon>Dikarya</taxon>
        <taxon>Ascomycota</taxon>
        <taxon>Pezizomycotina</taxon>
        <taxon>Eurotiomycetes</taxon>
        <taxon>Eurotiomycetidae</taxon>
        <taxon>Eurotiales</taxon>
        <taxon>Aspergillaceae</taxon>
        <taxon>Aspergillus</taxon>
        <taxon>Aspergillus subgen. Circumdati</taxon>
    </lineage>
</organism>
<dbReference type="RefSeq" id="XP_026628740.1">
    <property type="nucleotide sequence ID" value="XM_026765362.1"/>
</dbReference>
<dbReference type="AlphaFoldDB" id="A0A3F3Q975"/>
<evidence type="ECO:0000256" key="1">
    <source>
        <dbReference type="SAM" id="MobiDB-lite"/>
    </source>
</evidence>
<dbReference type="Proteomes" id="UP000253729">
    <property type="component" value="Unassembled WGS sequence"/>
</dbReference>